<dbReference type="InterPro" id="IPR036291">
    <property type="entry name" value="NAD(P)-bd_dom_sf"/>
</dbReference>
<proteinExistence type="predicted"/>
<dbReference type="Gene3D" id="3.40.50.720">
    <property type="entry name" value="NAD(P)-binding Rossmann-like Domain"/>
    <property type="match status" value="1"/>
</dbReference>
<dbReference type="InterPro" id="IPR016040">
    <property type="entry name" value="NAD(P)-bd_dom"/>
</dbReference>
<dbReference type="NCBIfam" id="TIGR02622">
    <property type="entry name" value="CDP_4_6_dhtase"/>
    <property type="match status" value="1"/>
</dbReference>
<evidence type="ECO:0000313" key="3">
    <source>
        <dbReference type="Proteomes" id="UP000722121"/>
    </source>
</evidence>
<dbReference type="Gene3D" id="3.90.25.10">
    <property type="entry name" value="UDP-galactose 4-epimerase, domain 1"/>
    <property type="match status" value="1"/>
</dbReference>
<dbReference type="Pfam" id="PF16363">
    <property type="entry name" value="GDP_Man_Dehyd"/>
    <property type="match status" value="1"/>
</dbReference>
<organism evidence="2 3">
    <name type="scientific">Simkania negevensis</name>
    <dbReference type="NCBI Taxonomy" id="83561"/>
    <lineage>
        <taxon>Bacteria</taxon>
        <taxon>Pseudomonadati</taxon>
        <taxon>Chlamydiota</taxon>
        <taxon>Chlamydiia</taxon>
        <taxon>Parachlamydiales</taxon>
        <taxon>Simkaniaceae</taxon>
        <taxon>Simkania</taxon>
    </lineage>
</organism>
<keyword evidence="3" id="KW-1185">Reference proteome</keyword>
<reference evidence="2 3" key="1">
    <citation type="submission" date="2021-02" db="EMBL/GenBank/DDBJ databases">
        <title>Activity-based single-cell genomes from oceanic crustal fluid captures similar information to metagenomic and metatranscriptomic surveys with orders of magnitude less sampling.</title>
        <authorList>
            <person name="D'Angelo T.S."/>
            <person name="Orcutt B.N."/>
        </authorList>
    </citation>
    <scope>NUCLEOTIDE SEQUENCE [LARGE SCALE GENOMIC DNA]</scope>
    <source>
        <strain evidence="2">AH-315-G07</strain>
    </source>
</reference>
<evidence type="ECO:0000313" key="2">
    <source>
        <dbReference type="EMBL" id="MBN4066864.1"/>
    </source>
</evidence>
<dbReference type="EC" id="4.2.1.45" evidence="2"/>
<gene>
    <name evidence="2" type="primary">rfbG</name>
    <name evidence="2" type="ORF">JYU14_02145</name>
</gene>
<dbReference type="GO" id="GO:0047733">
    <property type="term" value="F:CDP-glucose 4,6-dehydratase activity"/>
    <property type="evidence" value="ECO:0007669"/>
    <property type="project" value="UniProtKB-EC"/>
</dbReference>
<feature type="domain" description="NAD(P)-binding" evidence="1">
    <location>
        <begin position="13"/>
        <end position="326"/>
    </location>
</feature>
<keyword evidence="2" id="KW-0456">Lyase</keyword>
<dbReference type="InterPro" id="IPR013445">
    <property type="entry name" value="CDP_4_6_deHydtase"/>
</dbReference>
<dbReference type="SUPFAM" id="SSF51735">
    <property type="entry name" value="NAD(P)-binding Rossmann-fold domains"/>
    <property type="match status" value="1"/>
</dbReference>
<evidence type="ECO:0000259" key="1">
    <source>
        <dbReference type="Pfam" id="PF16363"/>
    </source>
</evidence>
<protein>
    <submittedName>
        <fullName evidence="2">CDP-glucose 4,6-dehydratase</fullName>
        <ecNumber evidence="2">4.2.1.45</ecNumber>
    </submittedName>
</protein>
<dbReference type="PANTHER" id="PTHR43000">
    <property type="entry name" value="DTDP-D-GLUCOSE 4,6-DEHYDRATASE-RELATED"/>
    <property type="match status" value="1"/>
</dbReference>
<accession>A0ABS3ARU6</accession>
<name>A0ABS3ARU6_9BACT</name>
<dbReference type="EMBL" id="JAFITR010000032">
    <property type="protein sequence ID" value="MBN4066864.1"/>
    <property type="molecule type" value="Genomic_DNA"/>
</dbReference>
<dbReference type="CDD" id="cd05252">
    <property type="entry name" value="CDP_GD_SDR_e"/>
    <property type="match status" value="1"/>
</dbReference>
<dbReference type="Proteomes" id="UP000722121">
    <property type="component" value="Unassembled WGS sequence"/>
</dbReference>
<comment type="caution">
    <text evidence="2">The sequence shown here is derived from an EMBL/GenBank/DDBJ whole genome shotgun (WGS) entry which is preliminary data.</text>
</comment>
<sequence>MTTRSYYQGKRVLITGHTGFKGGWLALWLLELGAEIIGISIDPPTKPSLFEITDLKKRICHYTADIRHYNNIAQIITKEEPQLVFHLAAQPLVRPSYDNPRETFDTNVSGTVNLLEAIRHCKSIEAAVIVTTDKCYENVETLVGYQETDRLGGKDPYSASKACAELVFRSFHHSFFQNGQGVAIASARAGNVIGGGDWAEDRIVADIIRAWPAGASLTIRSPESVRPWQHVLEPLSGYLLLGQQLSRQPNEFNGQSFNFGPRKESVRTVQDLLSQFKKHWPTGETLTDSSQIQNKREAGLLMLNIDKAARMLDWRPLLSFEESIAMTAEWYHTYYQNKDADMAEITLNQIRHYEKLGQLFSVSSVFD</sequence>